<evidence type="ECO:0000256" key="11">
    <source>
        <dbReference type="ARBA" id="ARBA00023136"/>
    </source>
</evidence>
<dbReference type="AlphaFoldDB" id="A0A507CGK6"/>
<feature type="region of interest" description="Disordered" evidence="13">
    <location>
        <begin position="238"/>
        <end position="262"/>
    </location>
</feature>
<feature type="compositionally biased region" description="Basic and acidic residues" evidence="13">
    <location>
        <begin position="249"/>
        <end position="262"/>
    </location>
</feature>
<dbReference type="GO" id="GO:0005739">
    <property type="term" value="C:mitochondrion"/>
    <property type="evidence" value="ECO:0007669"/>
    <property type="project" value="TreeGrafter"/>
</dbReference>
<keyword evidence="10 12" id="KW-0408">Iron</keyword>
<evidence type="ECO:0000256" key="3">
    <source>
        <dbReference type="ARBA" id="ARBA00022448"/>
    </source>
</evidence>
<evidence type="ECO:0000256" key="8">
    <source>
        <dbReference type="ARBA" id="ARBA00022989"/>
    </source>
</evidence>
<name>A0A507CGK6_9FUNG</name>
<dbReference type="STRING" id="1806994.A0A507CGK6"/>
<dbReference type="PANTHER" id="PTHR31803">
    <property type="entry name" value="ALTERNATIVE OXIDASE"/>
    <property type="match status" value="1"/>
</dbReference>
<evidence type="ECO:0000313" key="14">
    <source>
        <dbReference type="EMBL" id="TPX38359.1"/>
    </source>
</evidence>
<dbReference type="GO" id="GO:0009916">
    <property type="term" value="F:alternative oxidase activity"/>
    <property type="evidence" value="ECO:0007669"/>
    <property type="project" value="UniProtKB-UniRule"/>
</dbReference>
<dbReference type="RefSeq" id="XP_031028073.1">
    <property type="nucleotide sequence ID" value="XM_031166276.1"/>
</dbReference>
<sequence>MNVIISSHIAKSKSRDSNHHSNSTSSSRSPTAKDILHEHLPKWIPSSENRIPIRGLVGGHDNDSQPLYVCRSYMFGGVHCGKAGLLMQPPGAHIPYAGKQNLVNDYEVLVIPDGSQMFYTWIPVMNGVAGLEEIRVQGRFLPVIGGYEKDGRIFYIAQTVHDEGTRRSTHPGKVGSHTPDHIQAIRNMVAQRTLVTLVGRQHLRVASATMHLINPTRMVVQQPLFMLTNSYTLGRILPSSSGRQMSTSRKNEDETPHPTHKLHEVHPVPVRSEFISYSLNSKQLEDLDIGIGSHRKMVTVGDYVAWGAVRTLRPLSDLFFRNKYVHRAVTLETVAAVPGFVAGMWRHLTSLRKMKHDGGWISHLLHEADNERMHLMIWMKVCQPSFTERMLVGVTQYAFTAIFSILYILWPSCAHRFTGYLEEEAVISYTHFLKAIDNGDIPNTPAPDIALDYYNLPRDARIRDVVLAVRADEANHRDVNHTFADRILAHNEDLRKPYTPRKVATITNKAIGDLDVKNIDVTVHPHPAK</sequence>
<dbReference type="CDD" id="cd01053">
    <property type="entry name" value="AOX"/>
    <property type="match status" value="1"/>
</dbReference>
<comment type="caution">
    <text evidence="14">The sequence shown here is derived from an EMBL/GenBank/DDBJ whole genome shotgun (WGS) entry which is preliminary data.</text>
</comment>
<keyword evidence="11 12" id="KW-0472">Membrane</keyword>
<dbReference type="EMBL" id="QEAO01000001">
    <property type="protein sequence ID" value="TPX38359.1"/>
    <property type="molecule type" value="Genomic_DNA"/>
</dbReference>
<keyword evidence="3" id="KW-0813">Transport</keyword>
<evidence type="ECO:0000256" key="12">
    <source>
        <dbReference type="RuleBase" id="RU003779"/>
    </source>
</evidence>
<dbReference type="Proteomes" id="UP000319731">
    <property type="component" value="Unassembled WGS sequence"/>
</dbReference>
<feature type="compositionally biased region" description="Low complexity" evidence="13">
    <location>
        <begin position="20"/>
        <end position="29"/>
    </location>
</feature>
<organism evidence="14 15">
    <name type="scientific">Synchytrium microbalum</name>
    <dbReference type="NCBI Taxonomy" id="1806994"/>
    <lineage>
        <taxon>Eukaryota</taxon>
        <taxon>Fungi</taxon>
        <taxon>Fungi incertae sedis</taxon>
        <taxon>Chytridiomycota</taxon>
        <taxon>Chytridiomycota incertae sedis</taxon>
        <taxon>Chytridiomycetes</taxon>
        <taxon>Synchytriales</taxon>
        <taxon>Synchytriaceae</taxon>
        <taxon>Synchytrium</taxon>
    </lineage>
</organism>
<dbReference type="GO" id="GO:0098803">
    <property type="term" value="C:respiratory chain complex"/>
    <property type="evidence" value="ECO:0007669"/>
    <property type="project" value="UniProtKB-UniRule"/>
</dbReference>
<evidence type="ECO:0000256" key="5">
    <source>
        <dbReference type="ARBA" id="ARBA00022692"/>
    </source>
</evidence>
<evidence type="ECO:0000313" key="15">
    <source>
        <dbReference type="Proteomes" id="UP000319731"/>
    </source>
</evidence>
<evidence type="ECO:0000256" key="4">
    <source>
        <dbReference type="ARBA" id="ARBA00022660"/>
    </source>
</evidence>
<evidence type="ECO:0000256" key="7">
    <source>
        <dbReference type="ARBA" id="ARBA00022982"/>
    </source>
</evidence>
<evidence type="ECO:0000256" key="1">
    <source>
        <dbReference type="ARBA" id="ARBA00004370"/>
    </source>
</evidence>
<dbReference type="GeneID" id="42001573"/>
<keyword evidence="8" id="KW-1133">Transmembrane helix</keyword>
<keyword evidence="9 12" id="KW-0560">Oxidoreductase</keyword>
<dbReference type="PANTHER" id="PTHR31803:SF3">
    <property type="entry name" value="ALTERNATIVE OXIDASE"/>
    <property type="match status" value="1"/>
</dbReference>
<evidence type="ECO:0000256" key="13">
    <source>
        <dbReference type="SAM" id="MobiDB-lite"/>
    </source>
</evidence>
<comment type="subcellular location">
    <subcellularLocation>
        <location evidence="1">Membrane</location>
    </subcellularLocation>
</comment>
<dbReference type="GO" id="GO:0010230">
    <property type="term" value="P:alternative respiration"/>
    <property type="evidence" value="ECO:0007669"/>
    <property type="project" value="TreeGrafter"/>
</dbReference>
<dbReference type="Pfam" id="PF01786">
    <property type="entry name" value="AOX"/>
    <property type="match status" value="1"/>
</dbReference>
<feature type="region of interest" description="Disordered" evidence="13">
    <location>
        <begin position="1"/>
        <end position="32"/>
    </location>
</feature>
<dbReference type="InterPro" id="IPR002680">
    <property type="entry name" value="AOX"/>
</dbReference>
<evidence type="ECO:0000256" key="10">
    <source>
        <dbReference type="ARBA" id="ARBA00023004"/>
    </source>
</evidence>
<dbReference type="GO" id="GO:0016020">
    <property type="term" value="C:membrane"/>
    <property type="evidence" value="ECO:0007669"/>
    <property type="project" value="UniProtKB-SubCell"/>
</dbReference>
<evidence type="ECO:0000256" key="9">
    <source>
        <dbReference type="ARBA" id="ARBA00023002"/>
    </source>
</evidence>
<keyword evidence="4 12" id="KW-0679">Respiratory chain</keyword>
<evidence type="ECO:0000256" key="6">
    <source>
        <dbReference type="ARBA" id="ARBA00022723"/>
    </source>
</evidence>
<keyword evidence="7 12" id="KW-0249">Electron transport</keyword>
<feature type="compositionally biased region" description="Polar residues" evidence="13">
    <location>
        <begin position="238"/>
        <end position="248"/>
    </location>
</feature>
<gene>
    <name evidence="14" type="ORF">SmJEL517_g00346</name>
</gene>
<dbReference type="EC" id="1.-.-.-" evidence="12"/>
<comment type="similarity">
    <text evidence="2 12">Belongs to the alternative oxidase family.</text>
</comment>
<keyword evidence="6 12" id="KW-0479">Metal-binding</keyword>
<accession>A0A507CGK6</accession>
<dbReference type="InterPro" id="IPR038659">
    <property type="entry name" value="AOX_sf"/>
</dbReference>
<dbReference type="Gene3D" id="1.20.1260.140">
    <property type="entry name" value="Alternative oxidase"/>
    <property type="match status" value="1"/>
</dbReference>
<dbReference type="SMART" id="SM00696">
    <property type="entry name" value="DM9"/>
    <property type="match status" value="1"/>
</dbReference>
<reference evidence="14 15" key="1">
    <citation type="journal article" date="2019" name="Sci. Rep.">
        <title>Comparative genomics of chytrid fungi reveal insights into the obligate biotrophic and pathogenic lifestyle of Synchytrium endobioticum.</title>
        <authorList>
            <person name="van de Vossenberg B.T.L.H."/>
            <person name="Warris S."/>
            <person name="Nguyen H.D.T."/>
            <person name="van Gent-Pelzer M.P.E."/>
            <person name="Joly D.L."/>
            <person name="van de Geest H.C."/>
            <person name="Bonants P.J.M."/>
            <person name="Smith D.S."/>
            <person name="Levesque C.A."/>
            <person name="van der Lee T.A.J."/>
        </authorList>
    </citation>
    <scope>NUCLEOTIDE SEQUENCE [LARGE SCALE GENOMIC DNA]</scope>
    <source>
        <strain evidence="14 15">JEL517</strain>
    </source>
</reference>
<comment type="cofactor">
    <cofactor evidence="12">
        <name>Fe cation</name>
        <dbReference type="ChEBI" id="CHEBI:24875"/>
    </cofactor>
    <text evidence="12">Binds 2 iron ions per subunit.</text>
</comment>
<proteinExistence type="inferred from homology"/>
<keyword evidence="15" id="KW-1185">Reference proteome</keyword>
<dbReference type="Pfam" id="PF11901">
    <property type="entry name" value="DM9"/>
    <property type="match status" value="2"/>
</dbReference>
<dbReference type="InterPro" id="IPR006616">
    <property type="entry name" value="DM9_repeat"/>
</dbReference>
<dbReference type="OrthoDB" id="16906at2759"/>
<keyword evidence="5 12" id="KW-0812">Transmembrane</keyword>
<dbReference type="GO" id="GO:0046872">
    <property type="term" value="F:metal ion binding"/>
    <property type="evidence" value="ECO:0007669"/>
    <property type="project" value="UniProtKB-UniRule"/>
</dbReference>
<protein>
    <recommendedName>
        <fullName evidence="12">Alternative oxidase</fullName>
        <ecNumber evidence="12">1.-.-.-</ecNumber>
    </recommendedName>
</protein>
<evidence type="ECO:0000256" key="2">
    <source>
        <dbReference type="ARBA" id="ARBA00008388"/>
    </source>
</evidence>